<organism evidence="10 11">
    <name type="scientific">Sinobaca qinghaiensis</name>
    <dbReference type="NCBI Taxonomy" id="342944"/>
    <lineage>
        <taxon>Bacteria</taxon>
        <taxon>Bacillati</taxon>
        <taxon>Bacillota</taxon>
        <taxon>Bacilli</taxon>
        <taxon>Bacillales</taxon>
        <taxon>Sporolactobacillaceae</taxon>
        <taxon>Sinobaca</taxon>
    </lineage>
</organism>
<proteinExistence type="inferred from homology"/>
<gene>
    <name evidence="10" type="ORF">ATL39_0460</name>
</gene>
<dbReference type="RefSeq" id="WP_120191659.1">
    <property type="nucleotide sequence ID" value="NZ_RAPK01000006.1"/>
</dbReference>
<dbReference type="EC" id="2.1.1.77" evidence="3 9"/>
<dbReference type="Gene3D" id="3.40.50.150">
    <property type="entry name" value="Vaccinia Virus protein VP39"/>
    <property type="match status" value="1"/>
</dbReference>
<comment type="caution">
    <text evidence="10">The sequence shown here is derived from an EMBL/GenBank/DDBJ whole genome shotgun (WGS) entry which is preliminary data.</text>
</comment>
<keyword evidence="8" id="KW-0949">S-adenosyl-L-methionine</keyword>
<dbReference type="InterPro" id="IPR029063">
    <property type="entry name" value="SAM-dependent_MTases_sf"/>
</dbReference>
<dbReference type="EMBL" id="RAPK01000006">
    <property type="protein sequence ID" value="RKD76245.1"/>
    <property type="molecule type" value="Genomic_DNA"/>
</dbReference>
<dbReference type="GO" id="GO:0030091">
    <property type="term" value="P:protein repair"/>
    <property type="evidence" value="ECO:0007669"/>
    <property type="project" value="UniProtKB-UniRule"/>
</dbReference>
<evidence type="ECO:0000256" key="2">
    <source>
        <dbReference type="ARBA" id="ARBA00005369"/>
    </source>
</evidence>
<evidence type="ECO:0000256" key="3">
    <source>
        <dbReference type="ARBA" id="ARBA00011890"/>
    </source>
</evidence>
<dbReference type="PROSITE" id="PS01279">
    <property type="entry name" value="PCMT"/>
    <property type="match status" value="1"/>
</dbReference>
<dbReference type="SUPFAM" id="SSF53335">
    <property type="entry name" value="S-adenosyl-L-methionine-dependent methyltransferases"/>
    <property type="match status" value="1"/>
</dbReference>
<dbReference type="AlphaFoldDB" id="A0A419V841"/>
<dbReference type="OrthoDB" id="9772751at2"/>
<keyword evidence="7 10" id="KW-0808">Transferase</keyword>
<dbReference type="GO" id="GO:0032259">
    <property type="term" value="P:methylation"/>
    <property type="evidence" value="ECO:0007669"/>
    <property type="project" value="UniProtKB-KW"/>
</dbReference>
<dbReference type="GO" id="GO:0004719">
    <property type="term" value="F:protein-L-isoaspartate (D-aspartate) O-methyltransferase activity"/>
    <property type="evidence" value="ECO:0007669"/>
    <property type="project" value="UniProtKB-UniRule"/>
</dbReference>
<comment type="subcellular location">
    <subcellularLocation>
        <location evidence="1">Cytoplasm</location>
    </subcellularLocation>
</comment>
<evidence type="ECO:0000256" key="4">
    <source>
        <dbReference type="ARBA" id="ARBA00013346"/>
    </source>
</evidence>
<dbReference type="InterPro" id="IPR000682">
    <property type="entry name" value="PCMT"/>
</dbReference>
<sequence>MKSKEEAITAYLREIDRSFYMETSKDQAHVDAAAPIGYGQTISQPSLVRKMTIELDPGPDLRVLEIGTGSGFQTALLAAFCGEVYTVERIAPLYEKAKQRLKAAGFSNIKYKLGNGSEGWEEYAPFDRILVTAAAASVPPALLQQLKPEGRMVIPVGSSFSQDLLLLEKETDGSVKETFLCAVMFVKLYE</sequence>
<evidence type="ECO:0000256" key="8">
    <source>
        <dbReference type="ARBA" id="ARBA00022691"/>
    </source>
</evidence>
<dbReference type="CDD" id="cd02440">
    <property type="entry name" value="AdoMet_MTases"/>
    <property type="match status" value="1"/>
</dbReference>
<dbReference type="PANTHER" id="PTHR11579:SF0">
    <property type="entry name" value="PROTEIN-L-ISOASPARTATE(D-ASPARTATE) O-METHYLTRANSFERASE"/>
    <property type="match status" value="1"/>
</dbReference>
<evidence type="ECO:0000256" key="9">
    <source>
        <dbReference type="NCBIfam" id="TIGR00080"/>
    </source>
</evidence>
<evidence type="ECO:0000256" key="1">
    <source>
        <dbReference type="ARBA" id="ARBA00004496"/>
    </source>
</evidence>
<evidence type="ECO:0000313" key="10">
    <source>
        <dbReference type="EMBL" id="RKD76245.1"/>
    </source>
</evidence>
<dbReference type="NCBIfam" id="TIGR00080">
    <property type="entry name" value="pimt"/>
    <property type="match status" value="1"/>
</dbReference>
<dbReference type="Proteomes" id="UP000285120">
    <property type="component" value="Unassembled WGS sequence"/>
</dbReference>
<accession>A0A419V841</accession>
<evidence type="ECO:0000256" key="7">
    <source>
        <dbReference type="ARBA" id="ARBA00022679"/>
    </source>
</evidence>
<protein>
    <recommendedName>
        <fullName evidence="4 9">Protein-L-isoaspartate O-methyltransferase</fullName>
        <ecNumber evidence="3 9">2.1.1.77</ecNumber>
    </recommendedName>
</protein>
<dbReference type="NCBIfam" id="NF001453">
    <property type="entry name" value="PRK00312.1"/>
    <property type="match status" value="1"/>
</dbReference>
<dbReference type="PANTHER" id="PTHR11579">
    <property type="entry name" value="PROTEIN-L-ISOASPARTATE O-METHYLTRANSFERASE"/>
    <property type="match status" value="1"/>
</dbReference>
<keyword evidence="5" id="KW-0963">Cytoplasm</keyword>
<keyword evidence="11" id="KW-1185">Reference proteome</keyword>
<dbReference type="GO" id="GO:0005737">
    <property type="term" value="C:cytoplasm"/>
    <property type="evidence" value="ECO:0007669"/>
    <property type="project" value="UniProtKB-SubCell"/>
</dbReference>
<evidence type="ECO:0000256" key="5">
    <source>
        <dbReference type="ARBA" id="ARBA00022490"/>
    </source>
</evidence>
<keyword evidence="6 10" id="KW-0489">Methyltransferase</keyword>
<reference evidence="10 11" key="1">
    <citation type="submission" date="2018-09" db="EMBL/GenBank/DDBJ databases">
        <title>Genomic Encyclopedia of Archaeal and Bacterial Type Strains, Phase II (KMG-II): from individual species to whole genera.</title>
        <authorList>
            <person name="Goeker M."/>
        </authorList>
    </citation>
    <scope>NUCLEOTIDE SEQUENCE [LARGE SCALE GENOMIC DNA]</scope>
    <source>
        <strain evidence="10 11">DSM 17008</strain>
    </source>
</reference>
<evidence type="ECO:0000313" key="11">
    <source>
        <dbReference type="Proteomes" id="UP000285120"/>
    </source>
</evidence>
<dbReference type="Pfam" id="PF01135">
    <property type="entry name" value="PCMT"/>
    <property type="match status" value="1"/>
</dbReference>
<comment type="similarity">
    <text evidence="2">Belongs to the methyltransferase superfamily. L-isoaspartyl/D-aspartyl protein methyltransferase family.</text>
</comment>
<evidence type="ECO:0000256" key="6">
    <source>
        <dbReference type="ARBA" id="ARBA00022603"/>
    </source>
</evidence>
<name>A0A419V841_9BACL</name>